<dbReference type="OrthoDB" id="3415124at2"/>
<gene>
    <name evidence="3" type="ORF">SAMN06297387_12457</name>
</gene>
<dbReference type="AlphaFoldDB" id="A0A286E597"/>
<evidence type="ECO:0000313" key="3">
    <source>
        <dbReference type="EMBL" id="SOD66072.1"/>
    </source>
</evidence>
<keyword evidence="3" id="KW-0378">Hydrolase</keyword>
<dbReference type="EMBL" id="OCNE01000024">
    <property type="protein sequence ID" value="SOD66072.1"/>
    <property type="molecule type" value="Genomic_DNA"/>
</dbReference>
<protein>
    <submittedName>
        <fullName evidence="3">Helicase conserved C-terminal domain-containing protein</fullName>
    </submittedName>
</protein>
<evidence type="ECO:0000256" key="1">
    <source>
        <dbReference type="SAM" id="MobiDB-lite"/>
    </source>
</evidence>
<proteinExistence type="predicted"/>
<reference evidence="3 4" key="1">
    <citation type="submission" date="2017-09" db="EMBL/GenBank/DDBJ databases">
        <authorList>
            <person name="Ehlers B."/>
            <person name="Leendertz F.H."/>
        </authorList>
    </citation>
    <scope>NUCLEOTIDE SEQUENCE [LARGE SCALE GENOMIC DNA]</scope>
    <source>
        <strain evidence="3 4">CGMCC 4.7095</strain>
    </source>
</reference>
<feature type="domain" description="Helicase XPB/Ssl2 N-terminal" evidence="2">
    <location>
        <begin position="510"/>
        <end position="632"/>
    </location>
</feature>
<name>A0A286E597_9ACTN</name>
<dbReference type="RefSeq" id="WP_097233618.1">
    <property type="nucleotide sequence ID" value="NZ_OCNE01000024.1"/>
</dbReference>
<evidence type="ECO:0000313" key="4">
    <source>
        <dbReference type="Proteomes" id="UP000219072"/>
    </source>
</evidence>
<feature type="region of interest" description="Disordered" evidence="1">
    <location>
        <begin position="710"/>
        <end position="748"/>
    </location>
</feature>
<feature type="compositionally biased region" description="Gly residues" evidence="1">
    <location>
        <begin position="714"/>
        <end position="729"/>
    </location>
</feature>
<accession>A0A286E597</accession>
<sequence>MTSGSTDSPRTLADELRSRSDEELSELLRARPDLLSPLPGDLSQLATRAGARASVVRALEHLDTFTLQTAEALAIAERPCSPRALEELLPGGGDRLAEALATLRSRALLWGRDDGLRLVRTAQELLAPSAGRPSATGLGPTLAEAAAGMAPSRTQQLLAACGLPATHDPVSAIGALAALFGDRERLAALLAEAPEGATATLDRLTWGPPYGTLGSGPEAARAGAPLRWLLDRGLLMPTQPGTVVLPREVALTLRGGRAHRDPRPEPPAVPAVAEHPAELVDATAAGAALRALDVLEKLLTAWEAEGPPVLRAGGLGVRELKRAAVILDVPEPEAVFWLELAYAAGLLASDGAADERYAPTPAYDDWLTAPTGERWLRLATAWLAGTRVPSLVGTRDGKGRLLAALGSGLDRGPVAALRHRVLALLATLPPGGAADPAAVRARLDWEWPRRLGTEPRHRLTEAALGEAEALGVTGRGALASYARPLLGPRPRPAEAAELLGPLFPEPVDQVLLQADLTAVAPGPLRRDLRATMALAADVESTGGATVYRFTPGSIRRALDAGWTTDALHAFLAEVSRTPVPQPLDYLVDDVARRHGRLRVGAAGSYLRSEDETALGQLLADRRYEPLRLRRIAPTVLVSDLSPDQLLLRLREWGLAPAAETTEGAVVTLSAEPRRTPARSAPVPAPDAPPPADDGLLAAAVRAVRAGDHAAAGAGAEGTRGARGGQGAHGAHGARGARVPEAVGPPPRTSAEETLATLRAAAASGGLVAIGYVGADGVAGHHVLSPVRVDAGFVTAFDHTADEVRTYPLHRISGAVAVAVE</sequence>
<dbReference type="InterPro" id="IPR032830">
    <property type="entry name" value="XPB/Ssl2_N"/>
</dbReference>
<dbReference type="Pfam" id="PF13625">
    <property type="entry name" value="Helicase_C_3"/>
    <property type="match status" value="1"/>
</dbReference>
<keyword evidence="4" id="KW-1185">Reference proteome</keyword>
<dbReference type="Proteomes" id="UP000219072">
    <property type="component" value="Unassembled WGS sequence"/>
</dbReference>
<evidence type="ECO:0000259" key="2">
    <source>
        <dbReference type="Pfam" id="PF13625"/>
    </source>
</evidence>
<dbReference type="GO" id="GO:0004386">
    <property type="term" value="F:helicase activity"/>
    <property type="evidence" value="ECO:0007669"/>
    <property type="project" value="UniProtKB-KW"/>
</dbReference>
<feature type="region of interest" description="Disordered" evidence="1">
    <location>
        <begin position="670"/>
        <end position="689"/>
    </location>
</feature>
<dbReference type="PROSITE" id="PS52050">
    <property type="entry name" value="WYL"/>
    <property type="match status" value="1"/>
</dbReference>
<keyword evidence="3" id="KW-0547">Nucleotide-binding</keyword>
<keyword evidence="3" id="KW-0347">Helicase</keyword>
<keyword evidence="3" id="KW-0067">ATP-binding</keyword>
<organism evidence="3 4">
    <name type="scientific">Streptomyces zhaozhouensis</name>
    <dbReference type="NCBI Taxonomy" id="1300267"/>
    <lineage>
        <taxon>Bacteria</taxon>
        <taxon>Bacillati</taxon>
        <taxon>Actinomycetota</taxon>
        <taxon>Actinomycetes</taxon>
        <taxon>Kitasatosporales</taxon>
        <taxon>Streptomycetaceae</taxon>
        <taxon>Streptomyces</taxon>
    </lineage>
</organism>